<accession>A0A084INE3</accession>
<dbReference type="SUPFAM" id="SSF48403">
    <property type="entry name" value="Ankyrin repeat"/>
    <property type="match status" value="1"/>
</dbReference>
<name>A0A084INE3_SALHC</name>
<dbReference type="AlphaFoldDB" id="A0A084INE3"/>
<evidence type="ECO:0000256" key="3">
    <source>
        <dbReference type="SAM" id="Phobius"/>
    </source>
</evidence>
<dbReference type="STRING" id="1304275.C41B8_06567"/>
<dbReference type="PROSITE" id="PS50297">
    <property type="entry name" value="ANK_REP_REGION"/>
    <property type="match status" value="1"/>
</dbReference>
<organism evidence="4 5">
    <name type="scientific">Salinisphaera hydrothermalis (strain C41B8)</name>
    <dbReference type="NCBI Taxonomy" id="1304275"/>
    <lineage>
        <taxon>Bacteria</taxon>
        <taxon>Pseudomonadati</taxon>
        <taxon>Pseudomonadota</taxon>
        <taxon>Gammaproteobacteria</taxon>
        <taxon>Salinisphaerales</taxon>
        <taxon>Salinisphaeraceae</taxon>
        <taxon>Salinisphaera</taxon>
    </lineage>
</organism>
<dbReference type="InterPro" id="IPR002110">
    <property type="entry name" value="Ankyrin_rpt"/>
</dbReference>
<protein>
    <submittedName>
        <fullName evidence="4">Uncharacterized protein</fullName>
    </submittedName>
</protein>
<gene>
    <name evidence="4" type="ORF">C41B8_06567</name>
</gene>
<dbReference type="Gene3D" id="1.25.40.20">
    <property type="entry name" value="Ankyrin repeat-containing domain"/>
    <property type="match status" value="1"/>
</dbReference>
<proteinExistence type="predicted"/>
<dbReference type="Pfam" id="PF00023">
    <property type="entry name" value="Ank"/>
    <property type="match status" value="1"/>
</dbReference>
<keyword evidence="3" id="KW-0812">Transmembrane</keyword>
<evidence type="ECO:0000313" key="4">
    <source>
        <dbReference type="EMBL" id="KEZ78227.1"/>
    </source>
</evidence>
<keyword evidence="3" id="KW-0472">Membrane</keyword>
<feature type="compositionally biased region" description="Polar residues" evidence="2">
    <location>
        <begin position="57"/>
        <end position="96"/>
    </location>
</feature>
<evidence type="ECO:0000256" key="1">
    <source>
        <dbReference type="PROSITE-ProRule" id="PRU00023"/>
    </source>
</evidence>
<comment type="caution">
    <text evidence="4">The sequence shown here is derived from an EMBL/GenBank/DDBJ whole genome shotgun (WGS) entry which is preliminary data.</text>
</comment>
<dbReference type="RefSeq" id="WP_198025085.1">
    <property type="nucleotide sequence ID" value="NZ_APNK01000006.1"/>
</dbReference>
<dbReference type="InterPro" id="IPR036770">
    <property type="entry name" value="Ankyrin_rpt-contain_sf"/>
</dbReference>
<dbReference type="Proteomes" id="UP000028302">
    <property type="component" value="Unassembled WGS sequence"/>
</dbReference>
<dbReference type="SMART" id="SM00248">
    <property type="entry name" value="ANK"/>
    <property type="match status" value="1"/>
</dbReference>
<sequence>MRCLASDAIPNDTARPFRNEEFLVKKGIIAAIAVVAIVIIGAAVYWSGPSRHAVPAQATNQATNPTPDTQNGSSTTPTSPDKTQNKGSGTTPSEQAATKKPAGSPAERYCADSHDKADTKAITQAGGLVQIFQHEAALGDAYGCATAYLKHGGNVDEVDPRADSDHLTPLLFAIKRNDPKMVRFMLDHGADPNKRGGPQKIKPYGYAVFEALHNQSTNYNAVINILDSALGDHPASSNGS</sequence>
<keyword evidence="1" id="KW-0040">ANK repeat</keyword>
<feature type="repeat" description="ANK" evidence="1">
    <location>
        <begin position="165"/>
        <end position="197"/>
    </location>
</feature>
<dbReference type="EMBL" id="APNK01000006">
    <property type="protein sequence ID" value="KEZ78227.1"/>
    <property type="molecule type" value="Genomic_DNA"/>
</dbReference>
<feature type="region of interest" description="Disordered" evidence="2">
    <location>
        <begin position="56"/>
        <end position="115"/>
    </location>
</feature>
<reference evidence="4 5" key="1">
    <citation type="submission" date="2013-03" db="EMBL/GenBank/DDBJ databases">
        <title>Salinisphaera hydrothermalis C41B8 Genome Sequencing.</title>
        <authorList>
            <person name="Li C."/>
            <person name="Lai Q."/>
            <person name="Shao Z."/>
        </authorList>
    </citation>
    <scope>NUCLEOTIDE SEQUENCE [LARGE SCALE GENOMIC DNA]</scope>
    <source>
        <strain evidence="4 5">C41B8</strain>
    </source>
</reference>
<keyword evidence="5" id="KW-1185">Reference proteome</keyword>
<keyword evidence="3" id="KW-1133">Transmembrane helix</keyword>
<evidence type="ECO:0000313" key="5">
    <source>
        <dbReference type="Proteomes" id="UP000028302"/>
    </source>
</evidence>
<dbReference type="PROSITE" id="PS50088">
    <property type="entry name" value="ANK_REPEAT"/>
    <property type="match status" value="1"/>
</dbReference>
<evidence type="ECO:0000256" key="2">
    <source>
        <dbReference type="SAM" id="MobiDB-lite"/>
    </source>
</evidence>
<feature type="transmembrane region" description="Helical" evidence="3">
    <location>
        <begin position="27"/>
        <end position="46"/>
    </location>
</feature>